<comment type="caution">
    <text evidence="2">The sequence shown here is derived from an EMBL/GenBank/DDBJ whole genome shotgun (WGS) entry which is preliminary data.</text>
</comment>
<keyword evidence="3" id="KW-1185">Reference proteome</keyword>
<gene>
    <name evidence="2" type="ORF">NDU88_002028</name>
</gene>
<organism evidence="2 3">
    <name type="scientific">Pleurodeles waltl</name>
    <name type="common">Iberian ribbed newt</name>
    <dbReference type="NCBI Taxonomy" id="8319"/>
    <lineage>
        <taxon>Eukaryota</taxon>
        <taxon>Metazoa</taxon>
        <taxon>Chordata</taxon>
        <taxon>Craniata</taxon>
        <taxon>Vertebrata</taxon>
        <taxon>Euteleostomi</taxon>
        <taxon>Amphibia</taxon>
        <taxon>Batrachia</taxon>
        <taxon>Caudata</taxon>
        <taxon>Salamandroidea</taxon>
        <taxon>Salamandridae</taxon>
        <taxon>Pleurodelinae</taxon>
        <taxon>Pleurodeles</taxon>
    </lineage>
</organism>
<proteinExistence type="predicted"/>
<evidence type="ECO:0000313" key="2">
    <source>
        <dbReference type="EMBL" id="KAJ1113786.1"/>
    </source>
</evidence>
<sequence length="133" mass="14081">MAASRLLRRPLLASFAAPGAECRSAPPPLLMGGSHHFSPRHQGLLGRGRFSGRTDHAAAPGATRGPSLSGRGRPQVRPGANRPILAPRASRIKVGGQVSGRPRSLRYPRMARFLVQILAAPPEPGDQACTISR</sequence>
<name>A0AAV7NE75_PLEWA</name>
<evidence type="ECO:0000256" key="1">
    <source>
        <dbReference type="SAM" id="MobiDB-lite"/>
    </source>
</evidence>
<dbReference type="AlphaFoldDB" id="A0AAV7NE75"/>
<dbReference type="EMBL" id="JANPWB010000012">
    <property type="protein sequence ID" value="KAJ1113786.1"/>
    <property type="molecule type" value="Genomic_DNA"/>
</dbReference>
<protein>
    <submittedName>
        <fullName evidence="2">Uncharacterized protein</fullName>
    </submittedName>
</protein>
<feature type="region of interest" description="Disordered" evidence="1">
    <location>
        <begin position="23"/>
        <end position="87"/>
    </location>
</feature>
<dbReference type="Proteomes" id="UP001066276">
    <property type="component" value="Chromosome 8"/>
</dbReference>
<evidence type="ECO:0000313" key="3">
    <source>
        <dbReference type="Proteomes" id="UP001066276"/>
    </source>
</evidence>
<reference evidence="2" key="1">
    <citation type="journal article" date="2022" name="bioRxiv">
        <title>Sequencing and chromosome-scale assembly of the giantPleurodeles waltlgenome.</title>
        <authorList>
            <person name="Brown T."/>
            <person name="Elewa A."/>
            <person name="Iarovenko S."/>
            <person name="Subramanian E."/>
            <person name="Araus A.J."/>
            <person name="Petzold A."/>
            <person name="Susuki M."/>
            <person name="Suzuki K.-i.T."/>
            <person name="Hayashi T."/>
            <person name="Toyoda A."/>
            <person name="Oliveira C."/>
            <person name="Osipova E."/>
            <person name="Leigh N.D."/>
            <person name="Simon A."/>
            <person name="Yun M.H."/>
        </authorList>
    </citation>
    <scope>NUCLEOTIDE SEQUENCE</scope>
    <source>
        <strain evidence="2">20211129_DDA</strain>
        <tissue evidence="2">Liver</tissue>
    </source>
</reference>
<accession>A0AAV7NE75</accession>